<keyword evidence="2" id="KW-0540">Nuclease</keyword>
<keyword evidence="2" id="KW-0378">Hydrolase</keyword>
<keyword evidence="2" id="KW-0255">Endonuclease</keyword>
<evidence type="ECO:0000313" key="3">
    <source>
        <dbReference type="Proteomes" id="UP000517187"/>
    </source>
</evidence>
<dbReference type="RefSeq" id="WP_348646600.1">
    <property type="nucleotide sequence ID" value="NZ_JACIIJ010000016.1"/>
</dbReference>
<comment type="caution">
    <text evidence="2">The sequence shown here is derived from an EMBL/GenBank/DDBJ whole genome shotgun (WGS) entry which is preliminary data.</text>
</comment>
<organism evidence="2 3">
    <name type="scientific">Rhizobium leguminosarum</name>
    <dbReference type="NCBI Taxonomy" id="384"/>
    <lineage>
        <taxon>Bacteria</taxon>
        <taxon>Pseudomonadati</taxon>
        <taxon>Pseudomonadota</taxon>
        <taxon>Alphaproteobacteria</taxon>
        <taxon>Hyphomicrobiales</taxon>
        <taxon>Rhizobiaceae</taxon>
        <taxon>Rhizobium/Agrobacterium group</taxon>
        <taxon>Rhizobium</taxon>
    </lineage>
</organism>
<dbReference type="GO" id="GO:0004519">
    <property type="term" value="F:endonuclease activity"/>
    <property type="evidence" value="ECO:0007669"/>
    <property type="project" value="UniProtKB-KW"/>
</dbReference>
<dbReference type="GO" id="GO:0008270">
    <property type="term" value="F:zinc ion binding"/>
    <property type="evidence" value="ECO:0007669"/>
    <property type="project" value="InterPro"/>
</dbReference>
<dbReference type="InterPro" id="IPR003615">
    <property type="entry name" value="HNH_nuc"/>
</dbReference>
<dbReference type="AlphaFoldDB" id="A0A7W9ZZM8"/>
<accession>A0A7W9ZZM8</accession>
<feature type="domain" description="HNH" evidence="1">
    <location>
        <begin position="5"/>
        <end position="51"/>
    </location>
</feature>
<dbReference type="InterPro" id="IPR002711">
    <property type="entry name" value="HNH"/>
</dbReference>
<dbReference type="GO" id="GO:0003676">
    <property type="term" value="F:nucleic acid binding"/>
    <property type="evidence" value="ECO:0007669"/>
    <property type="project" value="InterPro"/>
</dbReference>
<gene>
    <name evidence="2" type="ORF">GGE66_005569</name>
</gene>
<sequence>MQPLCIKCLEVEEVTVADTADHVIPHRGDPDLFWNGALQPLCAACHSRLKQREELGQVIKTFGQDGWPVD</sequence>
<dbReference type="CDD" id="cd00085">
    <property type="entry name" value="HNHc"/>
    <property type="match status" value="1"/>
</dbReference>
<evidence type="ECO:0000313" key="2">
    <source>
        <dbReference type="EMBL" id="MBB6224554.1"/>
    </source>
</evidence>
<dbReference type="EMBL" id="JACIIJ010000016">
    <property type="protein sequence ID" value="MBB6224554.1"/>
    <property type="molecule type" value="Genomic_DNA"/>
</dbReference>
<protein>
    <submittedName>
        <fullName evidence="2">5-methylcytosine-specific restriction endonuclease McrA</fullName>
    </submittedName>
</protein>
<evidence type="ECO:0000259" key="1">
    <source>
        <dbReference type="Pfam" id="PF01844"/>
    </source>
</evidence>
<name>A0A7W9ZZM8_RHILE</name>
<proteinExistence type="predicted"/>
<reference evidence="2 3" key="1">
    <citation type="submission" date="2020-08" db="EMBL/GenBank/DDBJ databases">
        <title>Genomic Encyclopedia of Type Strains, Phase IV (KMG-V): Genome sequencing to study the core and pangenomes of soil and plant-associated prokaryotes.</title>
        <authorList>
            <person name="Whitman W."/>
        </authorList>
    </citation>
    <scope>NUCLEOTIDE SEQUENCE [LARGE SCALE GENOMIC DNA]</scope>
    <source>
        <strain evidence="2 3">SEMIA 4011</strain>
    </source>
</reference>
<dbReference type="Pfam" id="PF01844">
    <property type="entry name" value="HNH"/>
    <property type="match status" value="1"/>
</dbReference>
<dbReference type="Proteomes" id="UP000517187">
    <property type="component" value="Unassembled WGS sequence"/>
</dbReference>